<dbReference type="Pfam" id="PF08270">
    <property type="entry name" value="PRD_Mga"/>
    <property type="match status" value="1"/>
</dbReference>
<dbReference type="Pfam" id="PF08280">
    <property type="entry name" value="HTH_Mga"/>
    <property type="match status" value="1"/>
</dbReference>
<feature type="coiled-coil region" evidence="3">
    <location>
        <begin position="32"/>
        <end position="59"/>
    </location>
</feature>
<dbReference type="InterPro" id="IPR007737">
    <property type="entry name" value="Mga_HTH"/>
</dbReference>
<evidence type="ECO:0000256" key="2">
    <source>
        <dbReference type="ARBA" id="ARBA00023163"/>
    </source>
</evidence>
<dbReference type="InterPro" id="IPR050661">
    <property type="entry name" value="BglG_antiterminators"/>
</dbReference>
<gene>
    <name evidence="7" type="ORF">SK629_1941</name>
</gene>
<evidence type="ECO:0000313" key="8">
    <source>
        <dbReference type="Proteomes" id="UP000028090"/>
    </source>
</evidence>
<comment type="caution">
    <text evidence="7">The sequence shown here is derived from an EMBL/GenBank/DDBJ whole genome shotgun (WGS) entry which is preliminary data.</text>
</comment>
<proteinExistence type="predicted"/>
<protein>
    <submittedName>
        <fullName evidence="7">M trans-acting positive regulator (MGA) HTH domain protein</fullName>
    </submittedName>
</protein>
<dbReference type="EMBL" id="JPFU01000015">
    <property type="protein sequence ID" value="KEQ33695.1"/>
    <property type="molecule type" value="Genomic_DNA"/>
</dbReference>
<name>A0A081PSM2_STRMT</name>
<dbReference type="OrthoDB" id="1711164at2"/>
<keyword evidence="1" id="KW-0805">Transcription regulation</keyword>
<dbReference type="PANTHER" id="PTHR30185:SF18">
    <property type="entry name" value="TRANSCRIPTIONAL REGULATOR MTLR"/>
    <property type="match status" value="1"/>
</dbReference>
<evidence type="ECO:0000256" key="3">
    <source>
        <dbReference type="SAM" id="Coils"/>
    </source>
</evidence>
<keyword evidence="3" id="KW-0175">Coiled coil</keyword>
<feature type="domain" description="M protein trans-acting positive regulator (MGA) PRD" evidence="5">
    <location>
        <begin position="172"/>
        <end position="385"/>
    </location>
</feature>
<dbReference type="Proteomes" id="UP000028090">
    <property type="component" value="Unassembled WGS sequence"/>
</dbReference>
<dbReference type="PATRIC" id="fig|28037.95.peg.1867"/>
<accession>A0A081PSM2</accession>
<keyword evidence="2" id="KW-0804">Transcription</keyword>
<evidence type="ECO:0000259" key="6">
    <source>
        <dbReference type="Pfam" id="PF08280"/>
    </source>
</evidence>
<feature type="domain" description="M protein trans-acting positive regulator (MGA) HTH" evidence="6">
    <location>
        <begin position="14"/>
        <end position="64"/>
    </location>
</feature>
<evidence type="ECO:0000313" key="7">
    <source>
        <dbReference type="EMBL" id="KEQ33695.1"/>
    </source>
</evidence>
<organism evidence="7 8">
    <name type="scientific">Streptococcus mitis</name>
    <dbReference type="NCBI Taxonomy" id="28037"/>
    <lineage>
        <taxon>Bacteria</taxon>
        <taxon>Bacillati</taxon>
        <taxon>Bacillota</taxon>
        <taxon>Bacilli</taxon>
        <taxon>Lactobacillales</taxon>
        <taxon>Streptococcaceae</taxon>
        <taxon>Streptococcus</taxon>
        <taxon>Streptococcus mitis group</taxon>
    </lineage>
</organism>
<feature type="domain" description="Mga helix-turn-helix" evidence="4">
    <location>
        <begin position="80"/>
        <end position="157"/>
    </location>
</feature>
<dbReference type="AlphaFoldDB" id="A0A081PSM2"/>
<dbReference type="InterPro" id="IPR013199">
    <property type="entry name" value="HTH_Mga_DNA-bd_dom"/>
</dbReference>
<dbReference type="PANTHER" id="PTHR30185">
    <property type="entry name" value="CRYPTIC BETA-GLUCOSIDE BGL OPERON ANTITERMINATOR"/>
    <property type="match status" value="1"/>
</dbReference>
<evidence type="ECO:0000259" key="5">
    <source>
        <dbReference type="Pfam" id="PF08270"/>
    </source>
</evidence>
<dbReference type="RefSeq" id="WP_042901681.1">
    <property type="nucleotide sequence ID" value="NZ_JPFU01000015.1"/>
</dbReference>
<sequence length="494" mass="57709">MDILLSETEQNLLVLLEELIKHHDWIELPVLAENLNFSIEELQEHLSRLEQLFPNLLIRSTKEGIQLQFDFQNTLDPRIAIFEQSTTYSFLHRLFFKEGQGLEQLCQALSTNPEQIEEIIQYLNTKLPQHYDIKVQLSPLGMEGAEEDIRAFYLDYFIQSYTFLDWPFPFISEEALTQLIQLFLKAQQVSPNLSSLRQIKYTLAINLERFNKGRFIENPSPLLTSHYSSLIQIPQFEQDIKKLAKKLDFEATKETLEQLFSNPIKSHQITNKPSNGALGDIHQIQKSYRLLSQILEELAKEFHLQIENREELIWLLHYTAQSDFFHLLSDQSLDKQRFLILSNYQAEFPKLFEVSQHKFQSYLTEMGLESHSIKLQELVYTFSIQGRRILVQLLQKLPKIRVLVIGHLDSHHAQNLIDTLTHYGNNLYLFDSWEESAISFSSLNQIPHDIVITTFPVSNCPKPIICSRNLSTAELFHHLHLLASQIHKERLAES</sequence>
<reference evidence="7 8" key="1">
    <citation type="submission" date="2014-05" db="EMBL/GenBank/DDBJ databases">
        <authorList>
            <person name="Daugherty S.C."/>
            <person name="Tallon L.J."/>
            <person name="Sadzewicz L."/>
            <person name="Kilian M."/>
            <person name="Tettelin H."/>
        </authorList>
    </citation>
    <scope>NUCLEOTIDE SEQUENCE [LARGE SCALE GENOMIC DNA]</scope>
    <source>
        <strain evidence="7 8">SK629</strain>
    </source>
</reference>
<evidence type="ECO:0000259" key="4">
    <source>
        <dbReference type="Pfam" id="PF05043"/>
    </source>
</evidence>
<dbReference type="Pfam" id="PF05043">
    <property type="entry name" value="Mga"/>
    <property type="match status" value="1"/>
</dbReference>
<evidence type="ECO:0000256" key="1">
    <source>
        <dbReference type="ARBA" id="ARBA00023015"/>
    </source>
</evidence>
<dbReference type="InterPro" id="IPR013236">
    <property type="entry name" value="Mga_PRD_dom"/>
</dbReference>